<dbReference type="EMBL" id="CP137573">
    <property type="protein sequence ID" value="WOX25996.1"/>
    <property type="molecule type" value="Genomic_DNA"/>
</dbReference>
<name>A0ABZ0M2X2_9ACTN</name>
<evidence type="ECO:0000259" key="5">
    <source>
        <dbReference type="PROSITE" id="PS51077"/>
    </source>
</evidence>
<feature type="region of interest" description="Disordered" evidence="4">
    <location>
        <begin position="1"/>
        <end position="47"/>
    </location>
</feature>
<feature type="domain" description="HTH iclR-type" evidence="5">
    <location>
        <begin position="61"/>
        <end position="123"/>
    </location>
</feature>
<evidence type="ECO:0000256" key="4">
    <source>
        <dbReference type="SAM" id="MobiDB-lite"/>
    </source>
</evidence>
<proteinExistence type="predicted"/>
<accession>A0ABZ0M2X2</accession>
<dbReference type="SUPFAM" id="SSF46785">
    <property type="entry name" value="Winged helix' DNA-binding domain"/>
    <property type="match status" value="1"/>
</dbReference>
<reference evidence="7 8" key="1">
    <citation type="submission" date="2023-10" db="EMBL/GenBank/DDBJ databases">
        <title>The genome sequence of Streptomyces sp. HUAS YS2.</title>
        <authorList>
            <person name="Mo P."/>
        </authorList>
    </citation>
    <scope>NUCLEOTIDE SEQUENCE [LARGE SCALE GENOMIC DNA]</scope>
    <source>
        <strain evidence="7 8">HUAS YS2</strain>
    </source>
</reference>
<protein>
    <submittedName>
        <fullName evidence="7">IclR family transcriptional regulator</fullName>
    </submittedName>
</protein>
<dbReference type="SMART" id="SM00346">
    <property type="entry name" value="HTH_ICLR"/>
    <property type="match status" value="1"/>
</dbReference>
<dbReference type="InterPro" id="IPR029016">
    <property type="entry name" value="GAF-like_dom_sf"/>
</dbReference>
<dbReference type="CDD" id="cd00090">
    <property type="entry name" value="HTH_ARSR"/>
    <property type="match status" value="1"/>
</dbReference>
<dbReference type="InterPro" id="IPR036388">
    <property type="entry name" value="WH-like_DNA-bd_sf"/>
</dbReference>
<dbReference type="InterPro" id="IPR014757">
    <property type="entry name" value="Tscrpt_reg_IclR_C"/>
</dbReference>
<dbReference type="PANTHER" id="PTHR30136">
    <property type="entry name" value="HELIX-TURN-HELIX TRANSCRIPTIONAL REGULATOR, ICLR FAMILY"/>
    <property type="match status" value="1"/>
</dbReference>
<organism evidence="7 8">
    <name type="scientific">Streptomyces solicathayae</name>
    <dbReference type="NCBI Taxonomy" id="3081768"/>
    <lineage>
        <taxon>Bacteria</taxon>
        <taxon>Bacillati</taxon>
        <taxon>Actinomycetota</taxon>
        <taxon>Actinomycetes</taxon>
        <taxon>Kitasatosporales</taxon>
        <taxon>Streptomycetaceae</taxon>
        <taxon>Streptomyces</taxon>
    </lineage>
</organism>
<dbReference type="InterPro" id="IPR036390">
    <property type="entry name" value="WH_DNA-bd_sf"/>
</dbReference>
<evidence type="ECO:0000256" key="3">
    <source>
        <dbReference type="ARBA" id="ARBA00023163"/>
    </source>
</evidence>
<dbReference type="InterPro" id="IPR050707">
    <property type="entry name" value="HTH_MetabolicPath_Reg"/>
</dbReference>
<evidence type="ECO:0000313" key="8">
    <source>
        <dbReference type="Proteomes" id="UP001301731"/>
    </source>
</evidence>
<evidence type="ECO:0000313" key="7">
    <source>
        <dbReference type="EMBL" id="WOX25996.1"/>
    </source>
</evidence>
<feature type="compositionally biased region" description="Pro residues" evidence="4">
    <location>
        <begin position="24"/>
        <end position="43"/>
    </location>
</feature>
<keyword evidence="8" id="KW-1185">Reference proteome</keyword>
<dbReference type="InterPro" id="IPR011991">
    <property type="entry name" value="ArsR-like_HTH"/>
</dbReference>
<dbReference type="PROSITE" id="PS51077">
    <property type="entry name" value="HTH_ICLR"/>
    <property type="match status" value="1"/>
</dbReference>
<keyword evidence="3" id="KW-0804">Transcription</keyword>
<dbReference type="PANTHER" id="PTHR30136:SF24">
    <property type="entry name" value="HTH-TYPE TRANSCRIPTIONAL REPRESSOR ALLR"/>
    <property type="match status" value="1"/>
</dbReference>
<dbReference type="Pfam" id="PF09339">
    <property type="entry name" value="HTH_IclR"/>
    <property type="match status" value="1"/>
</dbReference>
<evidence type="ECO:0000256" key="1">
    <source>
        <dbReference type="ARBA" id="ARBA00023015"/>
    </source>
</evidence>
<dbReference type="Proteomes" id="UP001301731">
    <property type="component" value="Chromosome"/>
</dbReference>
<dbReference type="Gene3D" id="3.30.450.40">
    <property type="match status" value="1"/>
</dbReference>
<dbReference type="PROSITE" id="PS51078">
    <property type="entry name" value="ICLR_ED"/>
    <property type="match status" value="1"/>
</dbReference>
<dbReference type="InterPro" id="IPR005471">
    <property type="entry name" value="Tscrpt_reg_IclR_N"/>
</dbReference>
<dbReference type="SUPFAM" id="SSF55781">
    <property type="entry name" value="GAF domain-like"/>
    <property type="match status" value="1"/>
</dbReference>
<keyword evidence="2" id="KW-0238">DNA-binding</keyword>
<dbReference type="RefSeq" id="WP_318108842.1">
    <property type="nucleotide sequence ID" value="NZ_CP137573.1"/>
</dbReference>
<gene>
    <name evidence="7" type="ORF">R2D22_33280</name>
</gene>
<keyword evidence="1" id="KW-0805">Transcription regulation</keyword>
<feature type="domain" description="IclR-ED" evidence="6">
    <location>
        <begin position="124"/>
        <end position="308"/>
    </location>
</feature>
<evidence type="ECO:0000259" key="6">
    <source>
        <dbReference type="PROSITE" id="PS51078"/>
    </source>
</evidence>
<dbReference type="Pfam" id="PF01614">
    <property type="entry name" value="IclR_C"/>
    <property type="match status" value="1"/>
</dbReference>
<dbReference type="Gene3D" id="1.10.10.10">
    <property type="entry name" value="Winged helix-like DNA-binding domain superfamily/Winged helix DNA-binding domain"/>
    <property type="match status" value="1"/>
</dbReference>
<evidence type="ECO:0000256" key="2">
    <source>
        <dbReference type="ARBA" id="ARBA00023125"/>
    </source>
</evidence>
<sequence length="310" mass="33692">MATDDNAASVRARRREPGMIRKTPPGPPGSDQPGQPRGPPGRAPPYTSLVVPTDLEICARMKVVSRALRVLHELAQKECGATLSELAHEAEIPVSSMHRILQALQAEGLVSRSQRNHRYFLGPAAQPLANEATRRPLSPPPPEATELARASGERVLLSELFDDRVICTAVAVPERHEDLNLFAQAGQPMPLHASASARILLAFRPTAEVRGWLQHRPLTRFTATTPRTVDEVVERLERTRTLGYDESPGELQPGIWAVGVPLRTSTGRVCAGLTIAARAEHAATPERRTELLELVRGSAREISAGLGYDG</sequence>